<dbReference type="EMBL" id="UYRT01023246">
    <property type="protein sequence ID" value="VDK61238.1"/>
    <property type="molecule type" value="Genomic_DNA"/>
</dbReference>
<dbReference type="AlphaFoldDB" id="A0A3P6T646"/>
<keyword evidence="2" id="KW-1185">Reference proteome</keyword>
<organism evidence="1 2">
    <name type="scientific">Gongylonema pulchrum</name>
    <dbReference type="NCBI Taxonomy" id="637853"/>
    <lineage>
        <taxon>Eukaryota</taxon>
        <taxon>Metazoa</taxon>
        <taxon>Ecdysozoa</taxon>
        <taxon>Nematoda</taxon>
        <taxon>Chromadorea</taxon>
        <taxon>Rhabditida</taxon>
        <taxon>Spirurina</taxon>
        <taxon>Spiruromorpha</taxon>
        <taxon>Spiruroidea</taxon>
        <taxon>Gongylonematidae</taxon>
        <taxon>Gongylonema</taxon>
    </lineage>
</organism>
<gene>
    <name evidence="1" type="ORF">GPUH_LOCUS8204</name>
</gene>
<accession>A0A3P6T646</accession>
<sequence>MWILLPTPFVSDLDERVDCKDEQHFRTPKSQWNLYKTEQILLMLINTEYLVELICHESLD</sequence>
<dbReference type="Proteomes" id="UP000271098">
    <property type="component" value="Unassembled WGS sequence"/>
</dbReference>
<name>A0A3P6T646_9BILA</name>
<evidence type="ECO:0000313" key="1">
    <source>
        <dbReference type="EMBL" id="VDK61238.1"/>
    </source>
</evidence>
<reference evidence="1 2" key="1">
    <citation type="submission" date="2018-11" db="EMBL/GenBank/DDBJ databases">
        <authorList>
            <consortium name="Pathogen Informatics"/>
        </authorList>
    </citation>
    <scope>NUCLEOTIDE SEQUENCE [LARGE SCALE GENOMIC DNA]</scope>
</reference>
<proteinExistence type="predicted"/>
<evidence type="ECO:0000313" key="2">
    <source>
        <dbReference type="Proteomes" id="UP000271098"/>
    </source>
</evidence>
<protein>
    <submittedName>
        <fullName evidence="1">Uncharacterized protein</fullName>
    </submittedName>
</protein>